<name>A0A914H8S1_GLORO</name>
<accession>A0A914H8S1</accession>
<evidence type="ECO:0000313" key="1">
    <source>
        <dbReference type="Proteomes" id="UP000887572"/>
    </source>
</evidence>
<dbReference type="Proteomes" id="UP000887572">
    <property type="component" value="Unplaced"/>
</dbReference>
<sequence>MCQRGEQNKLMKDLGISDETFRCWKKEFGLPFKSKFKYSYSEKLEVMRKYYKIKQRNPKIRDIDIANILNIEKTTLYRWKKQFVNFVDDQSLPENHPTFADNDTSEHQMASSANDNLWSWNLAKKKRTERTEVEHSVNKNMSDIREI</sequence>
<organism evidence="1 2">
    <name type="scientific">Globodera rostochiensis</name>
    <name type="common">Golden nematode worm</name>
    <name type="synonym">Heterodera rostochiensis</name>
    <dbReference type="NCBI Taxonomy" id="31243"/>
    <lineage>
        <taxon>Eukaryota</taxon>
        <taxon>Metazoa</taxon>
        <taxon>Ecdysozoa</taxon>
        <taxon>Nematoda</taxon>
        <taxon>Chromadorea</taxon>
        <taxon>Rhabditida</taxon>
        <taxon>Tylenchina</taxon>
        <taxon>Tylenchomorpha</taxon>
        <taxon>Tylenchoidea</taxon>
        <taxon>Heteroderidae</taxon>
        <taxon>Heteroderinae</taxon>
        <taxon>Globodera</taxon>
    </lineage>
</organism>
<protein>
    <submittedName>
        <fullName evidence="2">Transposase</fullName>
    </submittedName>
</protein>
<dbReference type="AlphaFoldDB" id="A0A914H8S1"/>
<proteinExistence type="predicted"/>
<keyword evidence="1" id="KW-1185">Reference proteome</keyword>
<evidence type="ECO:0000313" key="2">
    <source>
        <dbReference type="WBParaSite" id="Gr19_v10_g15255.t1"/>
    </source>
</evidence>
<dbReference type="WBParaSite" id="Gr19_v10_g15255.t1">
    <property type="protein sequence ID" value="Gr19_v10_g15255.t1"/>
    <property type="gene ID" value="Gr19_v10_g15255"/>
</dbReference>
<reference evidence="2" key="1">
    <citation type="submission" date="2022-11" db="UniProtKB">
        <authorList>
            <consortium name="WormBaseParasite"/>
        </authorList>
    </citation>
    <scope>IDENTIFICATION</scope>
</reference>